<keyword evidence="1" id="KW-0732">Signal</keyword>
<dbReference type="InterPro" id="IPR032710">
    <property type="entry name" value="NTF2-like_dom_sf"/>
</dbReference>
<feature type="signal peptide" evidence="1">
    <location>
        <begin position="1"/>
        <end position="26"/>
    </location>
</feature>
<evidence type="ECO:0000313" key="3">
    <source>
        <dbReference type="EMBL" id="RAN33441.1"/>
    </source>
</evidence>
<dbReference type="Pfam" id="PF14534">
    <property type="entry name" value="DUF4440"/>
    <property type="match status" value="1"/>
</dbReference>
<sequence length="202" mass="22025">MSQTIKQFRLSAALAAIILCAAPAFAQETEDPALTALIAEKDAAMFAAFNTCDGDTVGEYVEEDLEFYHDNAGLSRGRTSIVEAVKNNVCNNFTRQLLPGTLEVWPVPGYGAIETGVHTFTNVGATEPHGIGRFLHIWHQDGDTWRIARIVSYDHGPYTPEAASPSEDERADLEEQAAAARAGMAEKSKEFMDKGGEIYVEE</sequence>
<dbReference type="RefSeq" id="WP_051594843.1">
    <property type="nucleotide sequence ID" value="NZ_AWFA01000020.1"/>
</dbReference>
<dbReference type="InterPro" id="IPR027843">
    <property type="entry name" value="DUF4440"/>
</dbReference>
<comment type="caution">
    <text evidence="3">The sequence shown here is derived from an EMBL/GenBank/DDBJ whole genome shotgun (WGS) entry which is preliminary data.</text>
</comment>
<evidence type="ECO:0000313" key="4">
    <source>
        <dbReference type="Proteomes" id="UP000249123"/>
    </source>
</evidence>
<dbReference type="SUPFAM" id="SSF54427">
    <property type="entry name" value="NTF2-like"/>
    <property type="match status" value="1"/>
</dbReference>
<dbReference type="EMBL" id="AWFB01000020">
    <property type="protein sequence ID" value="RAN33441.1"/>
    <property type="molecule type" value="Genomic_DNA"/>
</dbReference>
<protein>
    <recommendedName>
        <fullName evidence="2">DUF4440 domain-containing protein</fullName>
    </recommendedName>
</protein>
<dbReference type="OrthoDB" id="119951at2"/>
<dbReference type="Gene3D" id="3.10.450.50">
    <property type="match status" value="1"/>
</dbReference>
<gene>
    <name evidence="3" type="ORF">HY3_12885</name>
</gene>
<dbReference type="AlphaFoldDB" id="A0A8B2PK14"/>
<accession>A0A8B2PK14</accession>
<feature type="chain" id="PRO_5032838193" description="DUF4440 domain-containing protein" evidence="1">
    <location>
        <begin position="27"/>
        <end position="202"/>
    </location>
</feature>
<name>A0A8B2PK14_9PROT</name>
<proteinExistence type="predicted"/>
<feature type="domain" description="DUF4440" evidence="2">
    <location>
        <begin position="38"/>
        <end position="147"/>
    </location>
</feature>
<evidence type="ECO:0000256" key="1">
    <source>
        <dbReference type="SAM" id="SignalP"/>
    </source>
</evidence>
<evidence type="ECO:0000259" key="2">
    <source>
        <dbReference type="Pfam" id="PF14534"/>
    </source>
</evidence>
<dbReference type="Proteomes" id="UP000249123">
    <property type="component" value="Unassembled WGS sequence"/>
</dbReference>
<reference evidence="3 4" key="1">
    <citation type="submission" date="2013-04" db="EMBL/GenBank/DDBJ databases">
        <title>Hyphomonas sp. T24B3 Genome Sequencing.</title>
        <authorList>
            <person name="Lai Q."/>
            <person name="Shao Z."/>
        </authorList>
    </citation>
    <scope>NUCLEOTIDE SEQUENCE [LARGE SCALE GENOMIC DNA]</scope>
    <source>
        <strain evidence="3 4">T24B3</strain>
    </source>
</reference>
<organism evidence="3 4">
    <name type="scientific">Hyphomonas pacifica</name>
    <dbReference type="NCBI Taxonomy" id="1280941"/>
    <lineage>
        <taxon>Bacteria</taxon>
        <taxon>Pseudomonadati</taxon>
        <taxon>Pseudomonadota</taxon>
        <taxon>Alphaproteobacteria</taxon>
        <taxon>Hyphomonadales</taxon>
        <taxon>Hyphomonadaceae</taxon>
        <taxon>Hyphomonas</taxon>
    </lineage>
</organism>
<keyword evidence="4" id="KW-1185">Reference proteome</keyword>